<evidence type="ECO:0000256" key="1">
    <source>
        <dbReference type="SAM" id="MobiDB-lite"/>
    </source>
</evidence>
<proteinExistence type="predicted"/>
<accession>C4FFX9</accession>
<name>C4FFX9_9BIFI</name>
<sequence length="44" mass="4970">MQSYIPHAPTQKHVIPRHARKPATLAFPSIRTGAASRRHRNLQA</sequence>
<feature type="region of interest" description="Disordered" evidence="1">
    <location>
        <begin position="20"/>
        <end position="44"/>
    </location>
</feature>
<dbReference type="AlphaFoldDB" id="C4FFX9"/>
<dbReference type="PATRIC" id="fig|518635.7.peg.1138"/>
<evidence type="ECO:0000313" key="2">
    <source>
        <dbReference type="EMBL" id="EEP20674.1"/>
    </source>
</evidence>
<organism evidence="2 3">
    <name type="scientific">Bifidobacterium angulatum DSM 20098 = JCM 7096</name>
    <dbReference type="NCBI Taxonomy" id="518635"/>
    <lineage>
        <taxon>Bacteria</taxon>
        <taxon>Bacillati</taxon>
        <taxon>Actinomycetota</taxon>
        <taxon>Actinomycetes</taxon>
        <taxon>Bifidobacteriales</taxon>
        <taxon>Bifidobacteriaceae</taxon>
        <taxon>Bifidobacterium</taxon>
    </lineage>
</organism>
<gene>
    <name evidence="2" type="ORF">BIFANG_03243</name>
</gene>
<comment type="caution">
    <text evidence="2">The sequence shown here is derived from an EMBL/GenBank/DDBJ whole genome shotgun (WGS) entry which is preliminary data.</text>
</comment>
<protein>
    <submittedName>
        <fullName evidence="2">Uncharacterized protein</fullName>
    </submittedName>
</protein>
<dbReference type="HOGENOM" id="CLU_3212981_0_0_11"/>
<evidence type="ECO:0000313" key="3">
    <source>
        <dbReference type="Proteomes" id="UP000006408"/>
    </source>
</evidence>
<keyword evidence="3" id="KW-1185">Reference proteome</keyword>
<dbReference type="EMBL" id="ABYS02000009">
    <property type="protein sequence ID" value="EEP20674.1"/>
    <property type="molecule type" value="Genomic_DNA"/>
</dbReference>
<reference evidence="2" key="1">
    <citation type="submission" date="2009-04" db="EMBL/GenBank/DDBJ databases">
        <authorList>
            <person name="Weinstock G."/>
            <person name="Sodergren E."/>
            <person name="Clifton S."/>
            <person name="Fulton L."/>
            <person name="Fulton B."/>
            <person name="Courtney L."/>
            <person name="Fronick C."/>
            <person name="Harrison M."/>
            <person name="Strong C."/>
            <person name="Farmer C."/>
            <person name="Delahaunty K."/>
            <person name="Markovic C."/>
            <person name="Hall O."/>
            <person name="Minx P."/>
            <person name="Tomlinson C."/>
            <person name="Mitreva M."/>
            <person name="Nelson J."/>
            <person name="Hou S."/>
            <person name="Wollam A."/>
            <person name="Pepin K.H."/>
            <person name="Johnson M."/>
            <person name="Bhonagiri V."/>
            <person name="Nash W.E."/>
            <person name="Warren W."/>
            <person name="Chinwalla A."/>
            <person name="Mardis E.R."/>
            <person name="Wilson R.K."/>
        </authorList>
    </citation>
    <scope>NUCLEOTIDE SEQUENCE [LARGE SCALE GENOMIC DNA]</scope>
    <source>
        <strain evidence="2">DSM 20098</strain>
    </source>
</reference>
<dbReference type="Proteomes" id="UP000006408">
    <property type="component" value="Unassembled WGS sequence"/>
</dbReference>